<dbReference type="GO" id="GO:0004540">
    <property type="term" value="F:RNA nuclease activity"/>
    <property type="evidence" value="ECO:0007669"/>
    <property type="project" value="InterPro"/>
</dbReference>
<dbReference type="Gene3D" id="3.40.50.1010">
    <property type="entry name" value="5'-nuclease"/>
    <property type="match status" value="1"/>
</dbReference>
<dbReference type="InterPro" id="IPR021139">
    <property type="entry name" value="NYN"/>
</dbReference>
<sequence length="505" mass="58019">MAVGRPIFGHAATQLKPVTPKEQQPQRQTGKVFVYIDNSNLWIQGQRTYAEKNKLNTSWDPRWRFDAGKVKNVLLSGSGLSADEETFDYEISLYGSTPPPVDTVWKAIQAHNIKVRTHPRSSWTRREKEIDSDIIADSVSNATAASFNGTRAVFIIVSGDRDLRPAMIKITQMGFHAHLWSWSNGLAKIFTLPDDEIEKSLFHVHDLDPYLKEVGFTQTTFRVTRAAMHPQSFVILDPIPKADLIEQFIATLKIPSFRYELKVQRAGASSRDLVVIPAFAKSMKSDDLRRLFLESQARLKRIGIEALILADYRQQYPPHNVEEEEEVVTSNRFLEYNNNNNNNKAARHDGEDFGADGSDNDDDDDEEEEEEDDEGEGEKKDDNDGFVDVLGSYDKRTRRLQKAESSLQWPCHWRGYCPYMSACKHGHTKEEEEHFKVYGPREVTKYKYCNNNDCHRQEKDCRFAHDKTALFCPTCEMKGDHPMSECPKGKGRNRKEALYRRPDEF</sequence>
<feature type="compositionally biased region" description="Basic and acidic residues" evidence="1">
    <location>
        <begin position="494"/>
        <end position="505"/>
    </location>
</feature>
<feature type="region of interest" description="Disordered" evidence="1">
    <location>
        <begin position="484"/>
        <end position="505"/>
    </location>
</feature>
<gene>
    <name evidence="3" type="ORF">C8A05DRAFT_48187</name>
</gene>
<evidence type="ECO:0000259" key="2">
    <source>
        <dbReference type="Pfam" id="PF01936"/>
    </source>
</evidence>
<protein>
    <recommendedName>
        <fullName evidence="2">NYN domain-containing protein</fullName>
    </recommendedName>
</protein>
<reference evidence="3" key="1">
    <citation type="journal article" date="2023" name="Mol. Phylogenet. Evol.">
        <title>Genome-scale phylogeny and comparative genomics of the fungal order Sordariales.</title>
        <authorList>
            <person name="Hensen N."/>
            <person name="Bonometti L."/>
            <person name="Westerberg I."/>
            <person name="Brannstrom I.O."/>
            <person name="Guillou S."/>
            <person name="Cros-Aarteil S."/>
            <person name="Calhoun S."/>
            <person name="Haridas S."/>
            <person name="Kuo A."/>
            <person name="Mondo S."/>
            <person name="Pangilinan J."/>
            <person name="Riley R."/>
            <person name="LaButti K."/>
            <person name="Andreopoulos B."/>
            <person name="Lipzen A."/>
            <person name="Chen C."/>
            <person name="Yan M."/>
            <person name="Daum C."/>
            <person name="Ng V."/>
            <person name="Clum A."/>
            <person name="Steindorff A."/>
            <person name="Ohm R.A."/>
            <person name="Martin F."/>
            <person name="Silar P."/>
            <person name="Natvig D.O."/>
            <person name="Lalanne C."/>
            <person name="Gautier V."/>
            <person name="Ament-Velasquez S.L."/>
            <person name="Kruys A."/>
            <person name="Hutchinson M.I."/>
            <person name="Powell A.J."/>
            <person name="Barry K."/>
            <person name="Miller A.N."/>
            <person name="Grigoriev I.V."/>
            <person name="Debuchy R."/>
            <person name="Gladieux P."/>
            <person name="Hiltunen Thoren M."/>
            <person name="Johannesson H."/>
        </authorList>
    </citation>
    <scope>NUCLEOTIDE SEQUENCE</scope>
    <source>
        <strain evidence="3">CBS 103.79</strain>
    </source>
</reference>
<keyword evidence="4" id="KW-1185">Reference proteome</keyword>
<evidence type="ECO:0000313" key="3">
    <source>
        <dbReference type="EMBL" id="KAK3897041.1"/>
    </source>
</evidence>
<name>A0AAN6MBJ4_9PEZI</name>
<dbReference type="Proteomes" id="UP001303889">
    <property type="component" value="Unassembled WGS sequence"/>
</dbReference>
<accession>A0AAN6MBJ4</accession>
<reference evidence="3" key="2">
    <citation type="submission" date="2023-05" db="EMBL/GenBank/DDBJ databases">
        <authorList>
            <consortium name="Lawrence Berkeley National Laboratory"/>
            <person name="Steindorff A."/>
            <person name="Hensen N."/>
            <person name="Bonometti L."/>
            <person name="Westerberg I."/>
            <person name="Brannstrom I.O."/>
            <person name="Guillou S."/>
            <person name="Cros-Aarteil S."/>
            <person name="Calhoun S."/>
            <person name="Haridas S."/>
            <person name="Kuo A."/>
            <person name="Mondo S."/>
            <person name="Pangilinan J."/>
            <person name="Riley R."/>
            <person name="Labutti K."/>
            <person name="Andreopoulos B."/>
            <person name="Lipzen A."/>
            <person name="Chen C."/>
            <person name="Yanf M."/>
            <person name="Daum C."/>
            <person name="Ng V."/>
            <person name="Clum A."/>
            <person name="Ohm R."/>
            <person name="Martin F."/>
            <person name="Silar P."/>
            <person name="Natvig D."/>
            <person name="Lalanne C."/>
            <person name="Gautier V."/>
            <person name="Ament-Velasquez S.L."/>
            <person name="Kruys A."/>
            <person name="Hutchinson M.I."/>
            <person name="Powell A.J."/>
            <person name="Barry K."/>
            <person name="Miller A.N."/>
            <person name="Grigoriev I.V."/>
            <person name="Debuchy R."/>
            <person name="Gladieux P."/>
            <person name="Thoren M.H."/>
            <person name="Johannesson H."/>
        </authorList>
    </citation>
    <scope>NUCLEOTIDE SEQUENCE</scope>
    <source>
        <strain evidence="3">CBS 103.79</strain>
    </source>
</reference>
<dbReference type="Pfam" id="PF01936">
    <property type="entry name" value="NYN"/>
    <property type="match status" value="1"/>
</dbReference>
<evidence type="ECO:0000313" key="4">
    <source>
        <dbReference type="Proteomes" id="UP001303889"/>
    </source>
</evidence>
<feature type="region of interest" description="Disordered" evidence="1">
    <location>
        <begin position="336"/>
        <end position="388"/>
    </location>
</feature>
<evidence type="ECO:0000256" key="1">
    <source>
        <dbReference type="SAM" id="MobiDB-lite"/>
    </source>
</evidence>
<comment type="caution">
    <text evidence="3">The sequence shown here is derived from an EMBL/GenBank/DDBJ whole genome shotgun (WGS) entry which is preliminary data.</text>
</comment>
<feature type="compositionally biased region" description="Acidic residues" evidence="1">
    <location>
        <begin position="352"/>
        <end position="376"/>
    </location>
</feature>
<dbReference type="EMBL" id="MU856296">
    <property type="protein sequence ID" value="KAK3897041.1"/>
    <property type="molecule type" value="Genomic_DNA"/>
</dbReference>
<proteinExistence type="predicted"/>
<dbReference type="AlphaFoldDB" id="A0AAN6MBJ4"/>
<feature type="domain" description="NYN" evidence="2">
    <location>
        <begin position="32"/>
        <end position="181"/>
    </location>
</feature>
<organism evidence="3 4">
    <name type="scientific">Staphylotrichum tortipilum</name>
    <dbReference type="NCBI Taxonomy" id="2831512"/>
    <lineage>
        <taxon>Eukaryota</taxon>
        <taxon>Fungi</taxon>
        <taxon>Dikarya</taxon>
        <taxon>Ascomycota</taxon>
        <taxon>Pezizomycotina</taxon>
        <taxon>Sordariomycetes</taxon>
        <taxon>Sordariomycetidae</taxon>
        <taxon>Sordariales</taxon>
        <taxon>Chaetomiaceae</taxon>
        <taxon>Staphylotrichum</taxon>
    </lineage>
</organism>